<evidence type="ECO:0000313" key="2">
    <source>
        <dbReference type="EMBL" id="TCU21834.1"/>
    </source>
</evidence>
<keyword evidence="1" id="KW-0812">Transmembrane</keyword>
<dbReference type="Proteomes" id="UP000295547">
    <property type="component" value="Unassembled WGS sequence"/>
</dbReference>
<comment type="caution">
    <text evidence="2">The sequence shown here is derived from an EMBL/GenBank/DDBJ whole genome shotgun (WGS) entry which is preliminary data.</text>
</comment>
<organism evidence="2 3">
    <name type="scientific">Rhizobium azibense</name>
    <dbReference type="NCBI Taxonomy" id="1136135"/>
    <lineage>
        <taxon>Bacteria</taxon>
        <taxon>Pseudomonadati</taxon>
        <taxon>Pseudomonadota</taxon>
        <taxon>Alphaproteobacteria</taxon>
        <taxon>Hyphomicrobiales</taxon>
        <taxon>Rhizobiaceae</taxon>
        <taxon>Rhizobium/Agrobacterium group</taxon>
        <taxon>Rhizobium</taxon>
    </lineage>
</organism>
<sequence length="91" mass="9974">MIDERLRGTIARLKEMTGSYGRGYGVRIGVILAAVLWMGAAGTPHLLVTYDCSFNRCSRQRANSCNYVGVFGMRRGISPDPRHGCSPVVLL</sequence>
<evidence type="ECO:0000313" key="3">
    <source>
        <dbReference type="Proteomes" id="UP000295547"/>
    </source>
</evidence>
<keyword evidence="1" id="KW-0472">Membrane</keyword>
<protein>
    <submittedName>
        <fullName evidence="2">Uncharacterized protein</fullName>
    </submittedName>
</protein>
<keyword evidence="1" id="KW-1133">Transmembrane helix</keyword>
<name>A0A4R3QL00_9HYPH</name>
<feature type="transmembrane region" description="Helical" evidence="1">
    <location>
        <begin position="21"/>
        <end position="40"/>
    </location>
</feature>
<evidence type="ECO:0000256" key="1">
    <source>
        <dbReference type="SAM" id="Phobius"/>
    </source>
</evidence>
<gene>
    <name evidence="2" type="ORF">EV130_110178</name>
</gene>
<reference evidence="2 3" key="1">
    <citation type="submission" date="2019-03" db="EMBL/GenBank/DDBJ databases">
        <title>Genomic Encyclopedia of Type Strains, Phase IV (KMG-V): Genome sequencing to study the core and pangenomes of soil and plant-associated prokaryotes.</title>
        <authorList>
            <person name="Whitman W."/>
        </authorList>
    </citation>
    <scope>NUCLEOTIDE SEQUENCE [LARGE SCALE GENOMIC DNA]</scope>
    <source>
        <strain evidence="2 3">Gr42</strain>
    </source>
</reference>
<accession>A0A4R3QL00</accession>
<dbReference type="AlphaFoldDB" id="A0A4R3QL00"/>
<dbReference type="EMBL" id="SMBJ01000010">
    <property type="protein sequence ID" value="TCU21834.1"/>
    <property type="molecule type" value="Genomic_DNA"/>
</dbReference>
<proteinExistence type="predicted"/>
<keyword evidence="3" id="KW-1185">Reference proteome</keyword>